<feature type="transmembrane region" description="Helical" evidence="1">
    <location>
        <begin position="426"/>
        <end position="445"/>
    </location>
</feature>
<feature type="transmembrane region" description="Helical" evidence="1">
    <location>
        <begin position="393"/>
        <end position="414"/>
    </location>
</feature>
<name>A0A2B7YN87_FUSNP</name>
<feature type="transmembrane region" description="Helical" evidence="1">
    <location>
        <begin position="52"/>
        <end position="71"/>
    </location>
</feature>
<feature type="transmembrane region" description="Helical" evidence="1">
    <location>
        <begin position="20"/>
        <end position="40"/>
    </location>
</feature>
<dbReference type="GO" id="GO:0016020">
    <property type="term" value="C:membrane"/>
    <property type="evidence" value="ECO:0007669"/>
    <property type="project" value="InterPro"/>
</dbReference>
<feature type="transmembrane region" description="Helical" evidence="1">
    <location>
        <begin position="172"/>
        <end position="191"/>
    </location>
</feature>
<dbReference type="InterPro" id="IPR004679">
    <property type="entry name" value="2-OHcarboxylate_transport"/>
</dbReference>
<feature type="transmembrane region" description="Helical" evidence="1">
    <location>
        <begin position="552"/>
        <end position="573"/>
    </location>
</feature>
<keyword evidence="1" id="KW-0812">Transmembrane</keyword>
<dbReference type="PANTHER" id="PTHR40033">
    <property type="entry name" value="NA(+)-MALATE SYMPORTER"/>
    <property type="match status" value="1"/>
</dbReference>
<sequence length="574" mass="62137">MAKKNFKELFDPRESKWGGISLPMFLCALIVVAIVVYVPFGLDKEGNPGSFLRPNFLIMFSALAVFGLLFGEIGDRIPFWNDYIGGGTILVFFMAAVFGTYNLVPENFMKAVNIFLGGFLMAKKNFKELFDPRESKWGGISLPMFLCALIVVAIVVYVPFGLDKEGNPGSFLRPNFLIMFSALAVFGLLFGEIGDRIPIWNDYIGGGTILVFFMAAVFGTYNLVPENFMKAVNIFYGKQPVNFLEMFIPALIVGSVLTVDRKTLIKSISGYIPLIIIGVIGASAGGVVVGLIFGKNPIDIMMNYVLPIMGGGTGAGAVPMSEIWASKTGRPASEWFGFAISILSIANVFAILCGALLKKLGEARPSLTGNGELLIDNSKEAIRDKEVEIKPELTDTTAAFILTGVLFMIAHILGEVWESLEIGFDLHRLVFLILLTMFLNIANIVPDKIKAGAKRMQTFFSKHTIWILMAAVGFTTDVKEIIKAAAPSNILIALAIVLGAVGLIMLVARKMKFYPVEAAITAGLCMANRGGAGDVAILGAADRMELMSFAQISSRIGGAMMLVLGSVMFSFFAS</sequence>
<feature type="transmembrane region" description="Helical" evidence="1">
    <location>
        <begin position="465"/>
        <end position="482"/>
    </location>
</feature>
<dbReference type="Pfam" id="PF03390">
    <property type="entry name" value="2HCT"/>
    <property type="match status" value="2"/>
</dbReference>
<feature type="transmembrane region" description="Helical" evidence="1">
    <location>
        <begin position="241"/>
        <end position="259"/>
    </location>
</feature>
<feature type="transmembrane region" description="Helical" evidence="1">
    <location>
        <begin position="488"/>
        <end position="508"/>
    </location>
</feature>
<dbReference type="GO" id="GO:0008514">
    <property type="term" value="F:organic anion transmembrane transporter activity"/>
    <property type="evidence" value="ECO:0007669"/>
    <property type="project" value="InterPro"/>
</dbReference>
<keyword evidence="1" id="KW-0472">Membrane</keyword>
<dbReference type="PANTHER" id="PTHR40033:SF1">
    <property type="entry name" value="CITRATE-SODIUM SYMPORTER"/>
    <property type="match status" value="1"/>
</dbReference>
<evidence type="ECO:0000313" key="2">
    <source>
        <dbReference type="EMBL" id="PGH22755.1"/>
    </source>
</evidence>
<dbReference type="EMBL" id="NJGI01000001">
    <property type="protein sequence ID" value="PGH22755.1"/>
    <property type="molecule type" value="Genomic_DNA"/>
</dbReference>
<dbReference type="STRING" id="76857.RO02_00155"/>
<feature type="transmembrane region" description="Helical" evidence="1">
    <location>
        <begin position="335"/>
        <end position="357"/>
    </location>
</feature>
<feature type="transmembrane region" description="Helical" evidence="1">
    <location>
        <begin position="271"/>
        <end position="293"/>
    </location>
</feature>
<feature type="transmembrane region" description="Helical" evidence="1">
    <location>
        <begin position="138"/>
        <end position="160"/>
    </location>
</feature>
<feature type="transmembrane region" description="Helical" evidence="1">
    <location>
        <begin position="83"/>
        <end position="101"/>
    </location>
</feature>
<organism evidence="2 3">
    <name type="scientific">Fusobacterium nucleatum subsp. polymorphum</name>
    <name type="common">Fusobacterium polymorphum</name>
    <dbReference type="NCBI Taxonomy" id="76857"/>
    <lineage>
        <taxon>Bacteria</taxon>
        <taxon>Fusobacteriati</taxon>
        <taxon>Fusobacteriota</taxon>
        <taxon>Fusobacteriia</taxon>
        <taxon>Fusobacteriales</taxon>
        <taxon>Fusobacteriaceae</taxon>
        <taxon>Fusobacterium</taxon>
    </lineage>
</organism>
<dbReference type="AlphaFoldDB" id="A0A2B7YN87"/>
<dbReference type="Proteomes" id="UP000222862">
    <property type="component" value="Unassembled WGS sequence"/>
</dbReference>
<reference evidence="2 3" key="1">
    <citation type="submission" date="2017-06" db="EMBL/GenBank/DDBJ databases">
        <title>Genome sequencing of Fusobacterium nucleatum subsp. polymorphum KCOM 1232 (=ChDC F37).</title>
        <authorList>
            <person name="Kook J.-K."/>
            <person name="Park S.-N."/>
            <person name="Lim Y.K."/>
            <person name="Roh H."/>
        </authorList>
    </citation>
    <scope>NUCLEOTIDE SEQUENCE [LARGE SCALE GENOMIC DNA]</scope>
    <source>
        <strain evidence="3">KCOM 1232 ( ChDC F37)</strain>
    </source>
</reference>
<evidence type="ECO:0000256" key="1">
    <source>
        <dbReference type="SAM" id="Phobius"/>
    </source>
</evidence>
<protein>
    <submittedName>
        <fullName evidence="2">Citrate-sodium symporter</fullName>
    </submittedName>
</protein>
<comment type="caution">
    <text evidence="2">The sequence shown here is derived from an EMBL/GenBank/DDBJ whole genome shotgun (WGS) entry which is preliminary data.</text>
</comment>
<accession>A0A2B7YN87</accession>
<proteinExistence type="predicted"/>
<feature type="transmembrane region" description="Helical" evidence="1">
    <location>
        <begin position="203"/>
        <end position="221"/>
    </location>
</feature>
<evidence type="ECO:0000313" key="3">
    <source>
        <dbReference type="Proteomes" id="UP000222862"/>
    </source>
</evidence>
<gene>
    <name evidence="2" type="ORF">RN96_06570</name>
</gene>
<dbReference type="RefSeq" id="WP_098702781.1">
    <property type="nucleotide sequence ID" value="NZ_NJGI01000001.1"/>
</dbReference>
<keyword evidence="1" id="KW-1133">Transmembrane helix</keyword>